<comment type="caution">
    <text evidence="1">The sequence shown here is derived from an EMBL/GenBank/DDBJ whole genome shotgun (WGS) entry which is preliminary data.</text>
</comment>
<gene>
    <name evidence="1" type="ORF">LCGC14_2845010</name>
</gene>
<dbReference type="AlphaFoldDB" id="A0A0F8YA42"/>
<dbReference type="EMBL" id="LAZR01054555">
    <property type="protein sequence ID" value="KKK78292.1"/>
    <property type="molecule type" value="Genomic_DNA"/>
</dbReference>
<organism evidence="1">
    <name type="scientific">marine sediment metagenome</name>
    <dbReference type="NCBI Taxonomy" id="412755"/>
    <lineage>
        <taxon>unclassified sequences</taxon>
        <taxon>metagenomes</taxon>
        <taxon>ecological metagenomes</taxon>
    </lineage>
</organism>
<protein>
    <submittedName>
        <fullName evidence="1">Uncharacterized protein</fullName>
    </submittedName>
</protein>
<reference evidence="1" key="1">
    <citation type="journal article" date="2015" name="Nature">
        <title>Complex archaea that bridge the gap between prokaryotes and eukaryotes.</title>
        <authorList>
            <person name="Spang A."/>
            <person name="Saw J.H."/>
            <person name="Jorgensen S.L."/>
            <person name="Zaremba-Niedzwiedzka K."/>
            <person name="Martijn J."/>
            <person name="Lind A.E."/>
            <person name="van Eijk R."/>
            <person name="Schleper C."/>
            <person name="Guy L."/>
            <person name="Ettema T.J."/>
        </authorList>
    </citation>
    <scope>NUCLEOTIDE SEQUENCE</scope>
</reference>
<name>A0A0F8YA42_9ZZZZ</name>
<evidence type="ECO:0000313" key="1">
    <source>
        <dbReference type="EMBL" id="KKK78292.1"/>
    </source>
</evidence>
<accession>A0A0F8YA42</accession>
<sequence length="56" mass="5897">MIVRLLGLDPDKQSVGLRLPGATVNKAWSSSTLEEDGPALPVVDGRAELTLNPGQI</sequence>
<feature type="non-terminal residue" evidence="1">
    <location>
        <position position="56"/>
    </location>
</feature>
<proteinExistence type="predicted"/>